<dbReference type="EMBL" id="CP045652">
    <property type="protein sequence ID" value="QGA25617.1"/>
    <property type="molecule type" value="Genomic_DNA"/>
</dbReference>
<dbReference type="InterPro" id="IPR036691">
    <property type="entry name" value="Endo/exonu/phosph_ase_sf"/>
</dbReference>
<proteinExistence type="predicted"/>
<dbReference type="RefSeq" id="WP_153509937.1">
    <property type="nucleotide sequence ID" value="NZ_CP045652.1"/>
</dbReference>
<dbReference type="PANTHER" id="PTHR16320">
    <property type="entry name" value="SPHINGOMYELINASE FAMILY MEMBER"/>
    <property type="match status" value="1"/>
</dbReference>
<dbReference type="GO" id="GO:0004767">
    <property type="term" value="F:sphingomyelin phosphodiesterase activity"/>
    <property type="evidence" value="ECO:0007669"/>
    <property type="project" value="InterPro"/>
</dbReference>
<dbReference type="KEGG" id="sphe:GFH32_04465"/>
<organism evidence="2 3">
    <name type="scientific">Sphingobacterium zhuxiongii</name>
    <dbReference type="NCBI Taxonomy" id="2662364"/>
    <lineage>
        <taxon>Bacteria</taxon>
        <taxon>Pseudomonadati</taxon>
        <taxon>Bacteroidota</taxon>
        <taxon>Sphingobacteriia</taxon>
        <taxon>Sphingobacteriales</taxon>
        <taxon>Sphingobacteriaceae</taxon>
        <taxon>Sphingobacterium</taxon>
    </lineage>
</organism>
<dbReference type="AlphaFoldDB" id="A0A5Q0Q6E8"/>
<evidence type="ECO:0000313" key="2">
    <source>
        <dbReference type="EMBL" id="QGA25617.1"/>
    </source>
</evidence>
<evidence type="ECO:0000259" key="1">
    <source>
        <dbReference type="Pfam" id="PF03372"/>
    </source>
</evidence>
<reference evidence="2 3" key="1">
    <citation type="submission" date="2019-10" db="EMBL/GenBank/DDBJ databases">
        <authorList>
            <person name="Dong K."/>
        </authorList>
    </citation>
    <scope>NUCLEOTIDE SEQUENCE [LARGE SCALE GENOMIC DNA]</scope>
    <source>
        <strain evidence="3">dk4302</strain>
    </source>
</reference>
<feature type="domain" description="Endonuclease/exonuclease/phosphatase" evidence="1">
    <location>
        <begin position="49"/>
        <end position="210"/>
    </location>
</feature>
<keyword evidence="2" id="KW-0378">Hydrolase</keyword>
<sequence>MTVLFIIVILLIALLFLFNSLKHKLISVNFPVQEQTDETKVLKGEFSILTYNIAGLPQGISAAKTARKEAITEIGEKISAFDIVNVQEDFNYNHSLYAKNEHVYRTNHKGKIPIGDGLNTLSHFPILSFQRIPWRHCSGPDCWTVKGFSLTQIQLVPGIIIDVYNVHANSSDVARAVRARRENFRQLAAFINEHSKDKPLIVMGDFNAHYAYKKENLYEFIESTGLTDGWVNFLRNDEFPKIIPKFVAEHMLSLTNDSESLDKVFFRNSEHLKFQPRKYHIESSLFTNANNEPLSDHLAVSMQFDWELTYDSLKQAQQSKPVLEQKILAEV</sequence>
<gene>
    <name evidence="2" type="ORF">GFH32_04465</name>
</gene>
<dbReference type="PANTHER" id="PTHR16320:SF1">
    <property type="entry name" value="SPHINGOMYELINASE DDB_G0288017"/>
    <property type="match status" value="1"/>
</dbReference>
<dbReference type="InterPro" id="IPR005135">
    <property type="entry name" value="Endo/exonuclease/phosphatase"/>
</dbReference>
<dbReference type="GO" id="GO:0005737">
    <property type="term" value="C:cytoplasm"/>
    <property type="evidence" value="ECO:0007669"/>
    <property type="project" value="TreeGrafter"/>
</dbReference>
<dbReference type="GO" id="GO:0004519">
    <property type="term" value="F:endonuclease activity"/>
    <property type="evidence" value="ECO:0007669"/>
    <property type="project" value="UniProtKB-KW"/>
</dbReference>
<dbReference type="Pfam" id="PF03372">
    <property type="entry name" value="Exo_endo_phos"/>
    <property type="match status" value="1"/>
</dbReference>
<dbReference type="InterPro" id="IPR038772">
    <property type="entry name" value="Sph/SMPD2-like"/>
</dbReference>
<evidence type="ECO:0000313" key="3">
    <source>
        <dbReference type="Proteomes" id="UP000326921"/>
    </source>
</evidence>
<dbReference type="Proteomes" id="UP000326921">
    <property type="component" value="Chromosome"/>
</dbReference>
<name>A0A5Q0Q6E8_9SPHI</name>
<dbReference type="SUPFAM" id="SSF56219">
    <property type="entry name" value="DNase I-like"/>
    <property type="match status" value="1"/>
</dbReference>
<keyword evidence="2" id="KW-0540">Nuclease</keyword>
<accession>A0A5Q0Q6E8</accession>
<dbReference type="Gene3D" id="3.60.10.10">
    <property type="entry name" value="Endonuclease/exonuclease/phosphatase"/>
    <property type="match status" value="1"/>
</dbReference>
<protein>
    <submittedName>
        <fullName evidence="2">Endonuclease</fullName>
    </submittedName>
</protein>
<keyword evidence="3" id="KW-1185">Reference proteome</keyword>
<keyword evidence="2" id="KW-0255">Endonuclease</keyword>